<evidence type="ECO:0000259" key="8">
    <source>
        <dbReference type="Pfam" id="PF01182"/>
    </source>
</evidence>
<evidence type="ECO:0000313" key="10">
    <source>
        <dbReference type="Proteomes" id="UP001500236"/>
    </source>
</evidence>
<dbReference type="SUPFAM" id="SSF100950">
    <property type="entry name" value="NagB/RpiA/CoA transferase-like"/>
    <property type="match status" value="1"/>
</dbReference>
<keyword evidence="7" id="KW-0378">Hydrolase</keyword>
<dbReference type="EC" id="3.1.1.31" evidence="5 7"/>
<comment type="caution">
    <text evidence="9">The sequence shown here is derived from an EMBL/GenBank/DDBJ whole genome shotgun (WGS) entry which is preliminary data.</text>
</comment>
<dbReference type="NCBIfam" id="TIGR01198">
    <property type="entry name" value="pgl"/>
    <property type="match status" value="1"/>
</dbReference>
<evidence type="ECO:0000256" key="3">
    <source>
        <dbReference type="ARBA" id="ARBA00004961"/>
    </source>
</evidence>
<sequence length="279" mass="29324">MPRHPSREAASMTVPLNTAAAAPRTELFEDKDSLCRAVAERLIDLLRRTVAEDGAAHVALTGGGAGIGTLVEAARLFRSGAAAGLDLSAVHLWWGDERLLPAGDAERNAQQADEALLDLLVAEHGLPAANIHRMPSSEDAASPRAGAELYAEQLALHAPEGGRAGLHLPRFAVILLGVGPDGHIASLFPGKAALQVTGRTTVGEDDSPKPPPPRVSLTFDAIHSAERVWLVVAGQDKAEAVRRAADETTEVTEIPAKNARGARETIWHVDRAAAGHAQT</sequence>
<comment type="pathway">
    <text evidence="3 7">Carbohydrate degradation; pentose phosphate pathway; D-ribulose 5-phosphate from D-glucose 6-phosphate (oxidative stage): step 2/3.</text>
</comment>
<comment type="catalytic activity">
    <reaction evidence="1 7">
        <text>6-phospho-D-glucono-1,5-lactone + H2O = 6-phospho-D-gluconate + H(+)</text>
        <dbReference type="Rhea" id="RHEA:12556"/>
        <dbReference type="ChEBI" id="CHEBI:15377"/>
        <dbReference type="ChEBI" id="CHEBI:15378"/>
        <dbReference type="ChEBI" id="CHEBI:57955"/>
        <dbReference type="ChEBI" id="CHEBI:58759"/>
        <dbReference type="EC" id="3.1.1.31"/>
    </reaction>
</comment>
<organism evidence="9 10">
    <name type="scientific">Nesterenkonia aethiopica</name>
    <dbReference type="NCBI Taxonomy" id="269144"/>
    <lineage>
        <taxon>Bacteria</taxon>
        <taxon>Bacillati</taxon>
        <taxon>Actinomycetota</taxon>
        <taxon>Actinomycetes</taxon>
        <taxon>Micrococcales</taxon>
        <taxon>Micrococcaceae</taxon>
        <taxon>Nesterenkonia</taxon>
    </lineage>
</organism>
<name>A0ABP6LU97_9MICC</name>
<gene>
    <name evidence="7 9" type="primary">pgl</name>
    <name evidence="9" type="ORF">GCM10010529_07570</name>
</gene>
<proteinExistence type="inferred from homology"/>
<dbReference type="Pfam" id="PF01182">
    <property type="entry name" value="Glucosamine_iso"/>
    <property type="match status" value="1"/>
</dbReference>
<dbReference type="PANTHER" id="PTHR11054">
    <property type="entry name" value="6-PHOSPHOGLUCONOLACTONASE"/>
    <property type="match status" value="1"/>
</dbReference>
<dbReference type="InterPro" id="IPR006148">
    <property type="entry name" value="Glc/Gal-6P_isomerase"/>
</dbReference>
<evidence type="ECO:0000256" key="7">
    <source>
        <dbReference type="RuleBase" id="RU365095"/>
    </source>
</evidence>
<evidence type="ECO:0000256" key="1">
    <source>
        <dbReference type="ARBA" id="ARBA00000832"/>
    </source>
</evidence>
<evidence type="ECO:0000256" key="5">
    <source>
        <dbReference type="ARBA" id="ARBA00013198"/>
    </source>
</evidence>
<dbReference type="EMBL" id="BAAAVT010000004">
    <property type="protein sequence ID" value="GAA3056143.1"/>
    <property type="molecule type" value="Genomic_DNA"/>
</dbReference>
<evidence type="ECO:0000256" key="2">
    <source>
        <dbReference type="ARBA" id="ARBA00002681"/>
    </source>
</evidence>
<evidence type="ECO:0000313" key="9">
    <source>
        <dbReference type="EMBL" id="GAA3056143.1"/>
    </source>
</evidence>
<dbReference type="InterPro" id="IPR039104">
    <property type="entry name" value="6PGL"/>
</dbReference>
<evidence type="ECO:0000256" key="4">
    <source>
        <dbReference type="ARBA" id="ARBA00010662"/>
    </source>
</evidence>
<keyword evidence="10" id="KW-1185">Reference proteome</keyword>
<reference evidence="10" key="1">
    <citation type="journal article" date="2019" name="Int. J. Syst. Evol. Microbiol.">
        <title>The Global Catalogue of Microorganisms (GCM) 10K type strain sequencing project: providing services to taxonomists for standard genome sequencing and annotation.</title>
        <authorList>
            <consortium name="The Broad Institute Genomics Platform"/>
            <consortium name="The Broad Institute Genome Sequencing Center for Infectious Disease"/>
            <person name="Wu L."/>
            <person name="Ma J."/>
        </authorList>
    </citation>
    <scope>NUCLEOTIDE SEQUENCE [LARGE SCALE GENOMIC DNA]</scope>
    <source>
        <strain evidence="10">JCM 14309</strain>
    </source>
</reference>
<feature type="domain" description="Glucosamine/galactosamine-6-phosphate isomerase" evidence="8">
    <location>
        <begin position="29"/>
        <end position="267"/>
    </location>
</feature>
<protein>
    <recommendedName>
        <fullName evidence="6 7">6-phosphogluconolactonase</fullName>
        <shortName evidence="7">6PGL</shortName>
        <ecNumber evidence="5 7">3.1.1.31</ecNumber>
    </recommendedName>
</protein>
<accession>A0ABP6LU97</accession>
<comment type="function">
    <text evidence="2 7">Hydrolysis of 6-phosphogluconolactone to 6-phosphogluconate.</text>
</comment>
<dbReference type="Proteomes" id="UP001500236">
    <property type="component" value="Unassembled WGS sequence"/>
</dbReference>
<dbReference type="Gene3D" id="3.40.50.1360">
    <property type="match status" value="1"/>
</dbReference>
<dbReference type="CDD" id="cd01400">
    <property type="entry name" value="6PGL"/>
    <property type="match status" value="1"/>
</dbReference>
<dbReference type="PANTHER" id="PTHR11054:SF0">
    <property type="entry name" value="6-PHOSPHOGLUCONOLACTONASE"/>
    <property type="match status" value="1"/>
</dbReference>
<comment type="similarity">
    <text evidence="4 7">Belongs to the glucosamine/galactosamine-6-phosphate isomerase family. 6-phosphogluconolactonase subfamily.</text>
</comment>
<dbReference type="InterPro" id="IPR037171">
    <property type="entry name" value="NagB/RpiA_transferase-like"/>
</dbReference>
<evidence type="ECO:0000256" key="6">
    <source>
        <dbReference type="ARBA" id="ARBA00020337"/>
    </source>
</evidence>
<dbReference type="InterPro" id="IPR005900">
    <property type="entry name" value="6-phosphogluconolactonase_DevB"/>
</dbReference>